<dbReference type="PANTHER" id="PTHR42643:SF24">
    <property type="entry name" value="IONOTROPIC RECEPTOR 60A"/>
    <property type="match status" value="1"/>
</dbReference>
<comment type="caution">
    <text evidence="10">The sequence shown here is derived from an EMBL/GenBank/DDBJ whole genome shotgun (WGS) entry which is preliminary data.</text>
</comment>
<proteinExistence type="predicted"/>
<evidence type="ECO:0000313" key="11">
    <source>
        <dbReference type="Proteomes" id="UP000596742"/>
    </source>
</evidence>
<keyword evidence="7" id="KW-0325">Glycoprotein</keyword>
<dbReference type="InterPro" id="IPR001320">
    <property type="entry name" value="Iontro_rcpt_C"/>
</dbReference>
<evidence type="ECO:0000256" key="7">
    <source>
        <dbReference type="ARBA" id="ARBA00023180"/>
    </source>
</evidence>
<dbReference type="InterPro" id="IPR052192">
    <property type="entry name" value="Insect_Ionotropic_Sensory_Rcpt"/>
</dbReference>
<dbReference type="AlphaFoldDB" id="A0A8B6E5R7"/>
<evidence type="ECO:0000256" key="3">
    <source>
        <dbReference type="ARBA" id="ARBA00022692"/>
    </source>
</evidence>
<accession>A0A8B6E5R7</accession>
<evidence type="ECO:0000256" key="5">
    <source>
        <dbReference type="ARBA" id="ARBA00023136"/>
    </source>
</evidence>
<dbReference type="PANTHER" id="PTHR42643">
    <property type="entry name" value="IONOTROPIC RECEPTOR 20A-RELATED"/>
    <property type="match status" value="1"/>
</dbReference>
<dbReference type="GO" id="GO:0015276">
    <property type="term" value="F:ligand-gated monoatomic ion channel activity"/>
    <property type="evidence" value="ECO:0007669"/>
    <property type="project" value="InterPro"/>
</dbReference>
<sequence length="158" mass="17945">MADSSSGRTLLSFWWIFCIIMMATYSGNLIAFLTVTKDKLPFTDLSGLVAQDKYQWGIQGGAIFEQIFKTSEIPEYKKIWSGVVEYNKSDTRVLSYIGDEHIGKVLEGNYAFIVDKTFFDMTMIDNCELAMPLAEVLQLQYAMALPNNSPFTKIFTDE</sequence>
<keyword evidence="11" id="KW-1185">Reference proteome</keyword>
<keyword evidence="2" id="KW-1003">Cell membrane</keyword>
<evidence type="ECO:0000259" key="9">
    <source>
        <dbReference type="Pfam" id="PF00060"/>
    </source>
</evidence>
<dbReference type="SUPFAM" id="SSF53850">
    <property type="entry name" value="Periplasmic binding protein-like II"/>
    <property type="match status" value="1"/>
</dbReference>
<dbReference type="GO" id="GO:0005886">
    <property type="term" value="C:plasma membrane"/>
    <property type="evidence" value="ECO:0007669"/>
    <property type="project" value="UniProtKB-SubCell"/>
</dbReference>
<evidence type="ECO:0000256" key="6">
    <source>
        <dbReference type="ARBA" id="ARBA00023170"/>
    </source>
</evidence>
<dbReference type="GO" id="GO:0050906">
    <property type="term" value="P:detection of stimulus involved in sensory perception"/>
    <property type="evidence" value="ECO:0007669"/>
    <property type="project" value="UniProtKB-ARBA"/>
</dbReference>
<dbReference type="Gene3D" id="3.40.190.10">
    <property type="entry name" value="Periplasmic binding protein-like II"/>
    <property type="match status" value="1"/>
</dbReference>
<evidence type="ECO:0000256" key="4">
    <source>
        <dbReference type="ARBA" id="ARBA00022989"/>
    </source>
</evidence>
<keyword evidence="6" id="KW-0675">Receptor</keyword>
<dbReference type="EMBL" id="UYJE01004592">
    <property type="protein sequence ID" value="VDI29383.1"/>
    <property type="molecule type" value="Genomic_DNA"/>
</dbReference>
<feature type="domain" description="Ionotropic glutamate receptor C-terminal" evidence="9">
    <location>
        <begin position="4"/>
        <end position="95"/>
    </location>
</feature>
<name>A0A8B6E5R7_MYTGA</name>
<gene>
    <name evidence="10" type="ORF">MGAL_10B008386</name>
</gene>
<evidence type="ECO:0000256" key="1">
    <source>
        <dbReference type="ARBA" id="ARBA00004651"/>
    </source>
</evidence>
<evidence type="ECO:0000256" key="8">
    <source>
        <dbReference type="SAM" id="Phobius"/>
    </source>
</evidence>
<protein>
    <recommendedName>
        <fullName evidence="9">Ionotropic glutamate receptor C-terminal domain-containing protein</fullName>
    </recommendedName>
</protein>
<keyword evidence="3 8" id="KW-0812">Transmembrane</keyword>
<feature type="transmembrane region" description="Helical" evidence="8">
    <location>
        <begin position="12"/>
        <end position="35"/>
    </location>
</feature>
<evidence type="ECO:0000313" key="10">
    <source>
        <dbReference type="EMBL" id="VDI29383.1"/>
    </source>
</evidence>
<organism evidence="10 11">
    <name type="scientific">Mytilus galloprovincialis</name>
    <name type="common">Mediterranean mussel</name>
    <dbReference type="NCBI Taxonomy" id="29158"/>
    <lineage>
        <taxon>Eukaryota</taxon>
        <taxon>Metazoa</taxon>
        <taxon>Spiralia</taxon>
        <taxon>Lophotrochozoa</taxon>
        <taxon>Mollusca</taxon>
        <taxon>Bivalvia</taxon>
        <taxon>Autobranchia</taxon>
        <taxon>Pteriomorphia</taxon>
        <taxon>Mytilida</taxon>
        <taxon>Mytiloidea</taxon>
        <taxon>Mytilidae</taxon>
        <taxon>Mytilinae</taxon>
        <taxon>Mytilus</taxon>
    </lineage>
</organism>
<evidence type="ECO:0000256" key="2">
    <source>
        <dbReference type="ARBA" id="ARBA00022475"/>
    </source>
</evidence>
<keyword evidence="5 8" id="KW-0472">Membrane</keyword>
<dbReference type="Pfam" id="PF00060">
    <property type="entry name" value="Lig_chan"/>
    <property type="match status" value="1"/>
</dbReference>
<reference evidence="10" key="1">
    <citation type="submission" date="2018-11" db="EMBL/GenBank/DDBJ databases">
        <authorList>
            <person name="Alioto T."/>
            <person name="Alioto T."/>
        </authorList>
    </citation>
    <scope>NUCLEOTIDE SEQUENCE</scope>
</reference>
<dbReference type="OrthoDB" id="9997229at2759"/>
<comment type="subcellular location">
    <subcellularLocation>
        <location evidence="1">Cell membrane</location>
        <topology evidence="1">Multi-pass membrane protein</topology>
    </subcellularLocation>
</comment>
<dbReference type="Proteomes" id="UP000596742">
    <property type="component" value="Unassembled WGS sequence"/>
</dbReference>
<keyword evidence="4 8" id="KW-1133">Transmembrane helix</keyword>